<dbReference type="Proteomes" id="UP000033710">
    <property type="component" value="Unassembled WGS sequence"/>
</dbReference>
<evidence type="ECO:0000256" key="1">
    <source>
        <dbReference type="SAM" id="MobiDB-lite"/>
    </source>
</evidence>
<evidence type="ECO:0000313" key="2">
    <source>
        <dbReference type="EMBL" id="KJR83252.1"/>
    </source>
</evidence>
<accession>A0A0F2M0M5</accession>
<feature type="region of interest" description="Disordered" evidence="1">
    <location>
        <begin position="1"/>
        <end position="28"/>
    </location>
</feature>
<protein>
    <submittedName>
        <fullName evidence="2">Uncharacterized protein</fullName>
    </submittedName>
</protein>
<reference evidence="2 3" key="1">
    <citation type="journal article" date="2014" name="BMC Genomics">
        <title>Comparative genomics of the major fungal agents of human and animal Sporotrichosis: Sporothrix schenckii and Sporothrix brasiliensis.</title>
        <authorList>
            <person name="Teixeira M.M."/>
            <person name="de Almeida L.G."/>
            <person name="Kubitschek-Barreira P."/>
            <person name="Alves F.L."/>
            <person name="Kioshima E.S."/>
            <person name="Abadio A.K."/>
            <person name="Fernandes L."/>
            <person name="Derengowski L.S."/>
            <person name="Ferreira K.S."/>
            <person name="Souza R.C."/>
            <person name="Ruiz J.C."/>
            <person name="de Andrade N.C."/>
            <person name="Paes H.C."/>
            <person name="Nicola A.M."/>
            <person name="Albuquerque P."/>
            <person name="Gerber A.L."/>
            <person name="Martins V.P."/>
            <person name="Peconick L.D."/>
            <person name="Neto A.V."/>
            <person name="Chaucanez C.B."/>
            <person name="Silva P.A."/>
            <person name="Cunha O.L."/>
            <person name="de Oliveira F.F."/>
            <person name="dos Santos T.C."/>
            <person name="Barros A.L."/>
            <person name="Soares M.A."/>
            <person name="de Oliveira L.M."/>
            <person name="Marini M.M."/>
            <person name="Villalobos-Duno H."/>
            <person name="Cunha M.M."/>
            <person name="de Hoog S."/>
            <person name="da Silveira J.F."/>
            <person name="Henrissat B."/>
            <person name="Nino-Vega G.A."/>
            <person name="Cisalpino P.S."/>
            <person name="Mora-Montes H.M."/>
            <person name="Almeida S.R."/>
            <person name="Stajich J.E."/>
            <person name="Lopes-Bezerra L.M."/>
            <person name="Vasconcelos A.T."/>
            <person name="Felipe M.S."/>
        </authorList>
    </citation>
    <scope>NUCLEOTIDE SEQUENCE [LARGE SCALE GENOMIC DNA]</scope>
    <source>
        <strain evidence="2 3">1099-18</strain>
    </source>
</reference>
<organism evidence="2 3">
    <name type="scientific">Sporothrix schenckii 1099-18</name>
    <dbReference type="NCBI Taxonomy" id="1397361"/>
    <lineage>
        <taxon>Eukaryota</taxon>
        <taxon>Fungi</taxon>
        <taxon>Dikarya</taxon>
        <taxon>Ascomycota</taxon>
        <taxon>Pezizomycotina</taxon>
        <taxon>Sordariomycetes</taxon>
        <taxon>Sordariomycetidae</taxon>
        <taxon>Ophiostomatales</taxon>
        <taxon>Ophiostomataceae</taxon>
        <taxon>Sporothrix</taxon>
    </lineage>
</organism>
<dbReference type="GeneID" id="27672221"/>
<sequence length="87" mass="9829">MRKEASWTHTKRRNAEMPTPSRPSKAAALFPTPPMHLLILLHASKQTPSRNLLGVFVSSLFPSFQSSSRPTAFHHLDDQQQHCHSQS</sequence>
<dbReference type="EMBL" id="AXCR01000010">
    <property type="protein sequence ID" value="KJR83252.1"/>
    <property type="molecule type" value="Genomic_DNA"/>
</dbReference>
<name>A0A0F2M0M5_SPOSC</name>
<gene>
    <name evidence="2" type="ORF">SPSK_10600</name>
</gene>
<dbReference type="RefSeq" id="XP_016585928.1">
    <property type="nucleotide sequence ID" value="XM_016736944.1"/>
</dbReference>
<evidence type="ECO:0000313" key="3">
    <source>
        <dbReference type="Proteomes" id="UP000033710"/>
    </source>
</evidence>
<reference evidence="2 3" key="2">
    <citation type="journal article" date="2015" name="Eukaryot. Cell">
        <title>Asexual propagation of a virulent clone complex in a human and feline outbreak of sporotrichosis.</title>
        <authorList>
            <person name="Teixeira Mde M."/>
            <person name="Rodrigues A.M."/>
            <person name="Tsui C.K."/>
            <person name="de Almeida L.G."/>
            <person name="Van Diepeningen A.D."/>
            <person name="van den Ende B.G."/>
            <person name="Fernandes G.F."/>
            <person name="Kano R."/>
            <person name="Hamelin R.C."/>
            <person name="Lopes-Bezerra L.M."/>
            <person name="Vasconcelos A.T."/>
            <person name="de Hoog S."/>
            <person name="de Camargo Z.P."/>
            <person name="Felipe M.S."/>
        </authorList>
    </citation>
    <scope>NUCLEOTIDE SEQUENCE [LARGE SCALE GENOMIC DNA]</scope>
    <source>
        <strain evidence="2 3">1099-18</strain>
    </source>
</reference>
<comment type="caution">
    <text evidence="2">The sequence shown here is derived from an EMBL/GenBank/DDBJ whole genome shotgun (WGS) entry which is preliminary data.</text>
</comment>
<feature type="region of interest" description="Disordered" evidence="1">
    <location>
        <begin position="65"/>
        <end position="87"/>
    </location>
</feature>
<dbReference type="KEGG" id="ssck:SPSK_10600"/>
<proteinExistence type="predicted"/>
<dbReference type="VEuPathDB" id="FungiDB:SPSK_10600"/>
<dbReference type="AlphaFoldDB" id="A0A0F2M0M5"/>